<protein>
    <submittedName>
        <fullName evidence="3">DUF1445 domain-containing protein</fullName>
    </submittedName>
</protein>
<evidence type="ECO:0000313" key="4">
    <source>
        <dbReference type="Proteomes" id="UP000298111"/>
    </source>
</evidence>
<proteinExistence type="inferred from homology"/>
<reference evidence="3 4" key="1">
    <citation type="submission" date="2018-10" db="EMBL/GenBank/DDBJ databases">
        <title>Isolation of pseudouridimycin from Streptomyces albus DSM 40763.</title>
        <authorList>
            <person name="Rosenqvist P."/>
            <person name="Metsae-Ketelae M."/>
            <person name="Virta P."/>
        </authorList>
    </citation>
    <scope>NUCLEOTIDE SEQUENCE [LARGE SCALE GENOMIC DNA]</scope>
    <source>
        <strain evidence="3 4">DSM 40763</strain>
    </source>
</reference>
<evidence type="ECO:0000256" key="1">
    <source>
        <dbReference type="ARBA" id="ARBA00007896"/>
    </source>
</evidence>
<comment type="caution">
    <text evidence="3">The sequence shown here is derived from an EMBL/GenBank/DDBJ whole genome shotgun (WGS) entry which is preliminary data.</text>
</comment>
<dbReference type="GeneID" id="75185100"/>
<dbReference type="Proteomes" id="UP000298111">
    <property type="component" value="Unassembled WGS sequence"/>
</dbReference>
<dbReference type="Pfam" id="PF07286">
    <property type="entry name" value="D-Glu_cyclase"/>
    <property type="match status" value="1"/>
</dbReference>
<evidence type="ECO:0000256" key="2">
    <source>
        <dbReference type="ARBA" id="ARBA00023239"/>
    </source>
</evidence>
<evidence type="ECO:0000313" key="3">
    <source>
        <dbReference type="EMBL" id="TGG88586.1"/>
    </source>
</evidence>
<sequence>MPTSTPPGRTGPAEARARFRAGLAVHTAGWAPGRIRAHLAAVPVAWAQDLSLYCAANRHVLPVLDIGDSGGWTTRLAAGADLRTDLPRYRVWEDGGLVAEPSHVTGHWRDDLVPFLLGRPLSLDARLAAAGVPLRHLEQGRSLPLFVTNRSCRPAGRLSGPLVVAMRPVPAALVTTARAAGGPARFSQTGPVHAGDPAALGIRALSRPDFGTPVRPEPGDVPVFWASAVSLQAALMSARPPFALTEAPGHLLITDLSTETALAA</sequence>
<name>A0A6C1C254_9ACTN</name>
<gene>
    <name evidence="3" type="ORF">D8771_03745</name>
</gene>
<keyword evidence="2" id="KW-0456">Lyase</keyword>
<comment type="similarity">
    <text evidence="1">Belongs to the D-glutamate cyclase family.</text>
</comment>
<dbReference type="RefSeq" id="WP_030406901.1">
    <property type="nucleotide sequence ID" value="NZ_CP048875.1"/>
</dbReference>
<dbReference type="Gene3D" id="3.30.2040.10">
    <property type="entry name" value="PSTPO5379-like domain"/>
    <property type="match status" value="1"/>
</dbReference>
<dbReference type="Gene3D" id="3.40.1640.10">
    <property type="entry name" value="PSTPO5379-like"/>
    <property type="match status" value="1"/>
</dbReference>
<dbReference type="PANTHER" id="PTHR32022:SF10">
    <property type="entry name" value="D-GLUTAMATE CYCLASE, MITOCHONDRIAL"/>
    <property type="match status" value="1"/>
</dbReference>
<organism evidence="3 4">
    <name type="scientific">Streptomyces albus</name>
    <dbReference type="NCBI Taxonomy" id="1888"/>
    <lineage>
        <taxon>Bacteria</taxon>
        <taxon>Bacillati</taxon>
        <taxon>Actinomycetota</taxon>
        <taxon>Actinomycetes</taxon>
        <taxon>Kitasatosporales</taxon>
        <taxon>Streptomycetaceae</taxon>
        <taxon>Streptomyces</taxon>
    </lineage>
</organism>
<accession>A0A6C1C254</accession>
<dbReference type="InterPro" id="IPR038021">
    <property type="entry name" value="Putative_hydro-lyase"/>
</dbReference>
<dbReference type="SUPFAM" id="SSF160920">
    <property type="entry name" value="PSTPO5379-like"/>
    <property type="match status" value="1"/>
</dbReference>
<dbReference type="InterPro" id="IPR009906">
    <property type="entry name" value="D-Glu_cyclase"/>
</dbReference>
<dbReference type="EMBL" id="RCIY01000009">
    <property type="protein sequence ID" value="TGG88586.1"/>
    <property type="molecule type" value="Genomic_DNA"/>
</dbReference>
<dbReference type="AlphaFoldDB" id="A0A6C1C254"/>
<dbReference type="PANTHER" id="PTHR32022">
    <property type="entry name" value="D-GLUTAMATE CYCLASE, MITOCHONDRIAL"/>
    <property type="match status" value="1"/>
</dbReference>
<dbReference type="GO" id="GO:0016829">
    <property type="term" value="F:lyase activity"/>
    <property type="evidence" value="ECO:0007669"/>
    <property type="project" value="UniProtKB-KW"/>
</dbReference>